<reference evidence="1 2" key="1">
    <citation type="submission" date="2018-09" db="EMBL/GenBank/DDBJ databases">
        <title>The draft genome of Acinetobacter spp. strains.</title>
        <authorList>
            <person name="Qin J."/>
            <person name="Feng Y."/>
            <person name="Zong Z."/>
        </authorList>
    </citation>
    <scope>NUCLEOTIDE SEQUENCE [LARGE SCALE GENOMIC DNA]</scope>
    <source>
        <strain evidence="1 2">WCHAc060002</strain>
    </source>
</reference>
<evidence type="ECO:0000313" key="2">
    <source>
        <dbReference type="Proteomes" id="UP000281084"/>
    </source>
</evidence>
<proteinExistence type="predicted"/>
<sequence>MGDTLDANNEKITPRIFPLLLSSLPIFAFAQVPQQSSQLAPIGWSVLSGASGDLNKDRRSDIALVLEKKKTDLPLTKDNGEALHNNARKLVVFFNTPQGYKLVAENQSLPVAEQPNSCLLDPLAESEGISINKGVLSIEFSYFMSCGGWEWPRHNYAFRWQNNGFELIGFDYYSFHRASGDETNKSYNFSTIKRKEIVGGNMFDIRKYQTKWSHFKSHQKLTLTNINFADFYSQFEY</sequence>
<name>A0A3A8GAD5_9GAMM</name>
<comment type="caution">
    <text evidence="1">The sequence shown here is derived from an EMBL/GenBank/DDBJ whole genome shotgun (WGS) entry which is preliminary data.</text>
</comment>
<dbReference type="Proteomes" id="UP000281084">
    <property type="component" value="Unassembled WGS sequence"/>
</dbReference>
<evidence type="ECO:0000313" key="1">
    <source>
        <dbReference type="EMBL" id="RKG55569.1"/>
    </source>
</evidence>
<accession>A0A3A8GAD5</accession>
<organism evidence="1 2">
    <name type="scientific">Acinetobacter cumulans</name>
    <dbReference type="NCBI Taxonomy" id="2136182"/>
    <lineage>
        <taxon>Bacteria</taxon>
        <taxon>Pseudomonadati</taxon>
        <taxon>Pseudomonadota</taxon>
        <taxon>Gammaproteobacteria</taxon>
        <taxon>Moraxellales</taxon>
        <taxon>Moraxellaceae</taxon>
        <taxon>Acinetobacter</taxon>
    </lineage>
</organism>
<dbReference type="AlphaFoldDB" id="A0A3A8GAD5"/>
<dbReference type="EMBL" id="RAXZ01000001">
    <property type="protein sequence ID" value="RKG55569.1"/>
    <property type="molecule type" value="Genomic_DNA"/>
</dbReference>
<protein>
    <submittedName>
        <fullName evidence="1">Uncharacterized protein</fullName>
    </submittedName>
</protein>
<gene>
    <name evidence="1" type="ORF">D7V64_00175</name>
</gene>